<evidence type="ECO:0008006" key="6">
    <source>
        <dbReference type="Google" id="ProtNLM"/>
    </source>
</evidence>
<sequence>MEHAKPAETCDGVAKSIMDFFQSPTTYKVWGILFDPENPWDKNPTPGRASPLHFASLKGLSLAVQSLLEKGAEVNAQGGEYGNALQAASAGGHQDIVKLLLDKGADVNAQGGEYGNALQAASEGGVNAQGGFYGNALQAASF</sequence>
<dbReference type="PANTHER" id="PTHR24171:SF8">
    <property type="entry name" value="BRCA1-ASSOCIATED RING DOMAIN PROTEIN 1"/>
    <property type="match status" value="1"/>
</dbReference>
<evidence type="ECO:0000313" key="4">
    <source>
        <dbReference type="EMBL" id="KAK4170565.1"/>
    </source>
</evidence>
<keyword evidence="1" id="KW-0677">Repeat</keyword>
<comment type="caution">
    <text evidence="4">The sequence shown here is derived from an EMBL/GenBank/DDBJ whole genome shotgun (WGS) entry which is preliminary data.</text>
</comment>
<gene>
    <name evidence="4" type="ORF">QBC36DRAFT_341629</name>
</gene>
<dbReference type="GO" id="GO:0004842">
    <property type="term" value="F:ubiquitin-protein transferase activity"/>
    <property type="evidence" value="ECO:0007669"/>
    <property type="project" value="TreeGrafter"/>
</dbReference>
<dbReference type="PANTHER" id="PTHR24171">
    <property type="entry name" value="ANKYRIN REPEAT DOMAIN-CONTAINING PROTEIN 39-RELATED"/>
    <property type="match status" value="1"/>
</dbReference>
<feature type="repeat" description="ANK" evidence="3">
    <location>
        <begin position="47"/>
        <end position="79"/>
    </location>
</feature>
<name>A0AAN6VVS4_9PEZI</name>
<accession>A0AAN6VVS4</accession>
<dbReference type="PROSITE" id="PS50297">
    <property type="entry name" value="ANK_REP_REGION"/>
    <property type="match status" value="2"/>
</dbReference>
<keyword evidence="5" id="KW-1185">Reference proteome</keyword>
<feature type="repeat" description="ANK" evidence="3">
    <location>
        <begin position="80"/>
        <end position="112"/>
    </location>
</feature>
<dbReference type="EMBL" id="MU867040">
    <property type="protein sequence ID" value="KAK4170565.1"/>
    <property type="molecule type" value="Genomic_DNA"/>
</dbReference>
<feature type="non-terminal residue" evidence="4">
    <location>
        <position position="142"/>
    </location>
</feature>
<dbReference type="Pfam" id="PF12796">
    <property type="entry name" value="Ank_2"/>
    <property type="match status" value="1"/>
</dbReference>
<evidence type="ECO:0000256" key="2">
    <source>
        <dbReference type="ARBA" id="ARBA00023043"/>
    </source>
</evidence>
<proteinExistence type="predicted"/>
<dbReference type="PRINTS" id="PR01415">
    <property type="entry name" value="ANKYRIN"/>
</dbReference>
<dbReference type="InterPro" id="IPR036770">
    <property type="entry name" value="Ankyrin_rpt-contain_sf"/>
</dbReference>
<dbReference type="Gene3D" id="1.25.40.20">
    <property type="entry name" value="Ankyrin repeat-containing domain"/>
    <property type="match status" value="1"/>
</dbReference>
<evidence type="ECO:0000313" key="5">
    <source>
        <dbReference type="Proteomes" id="UP001302321"/>
    </source>
</evidence>
<dbReference type="GO" id="GO:0085020">
    <property type="term" value="P:protein K6-linked ubiquitination"/>
    <property type="evidence" value="ECO:0007669"/>
    <property type="project" value="TreeGrafter"/>
</dbReference>
<reference evidence="4" key="2">
    <citation type="submission" date="2023-05" db="EMBL/GenBank/DDBJ databases">
        <authorList>
            <consortium name="Lawrence Berkeley National Laboratory"/>
            <person name="Steindorff A."/>
            <person name="Hensen N."/>
            <person name="Bonometti L."/>
            <person name="Westerberg I."/>
            <person name="Brannstrom I.O."/>
            <person name="Guillou S."/>
            <person name="Cros-Aarteil S."/>
            <person name="Calhoun S."/>
            <person name="Haridas S."/>
            <person name="Kuo A."/>
            <person name="Mondo S."/>
            <person name="Pangilinan J."/>
            <person name="Riley R."/>
            <person name="Labutti K."/>
            <person name="Andreopoulos B."/>
            <person name="Lipzen A."/>
            <person name="Chen C."/>
            <person name="Yanf M."/>
            <person name="Daum C."/>
            <person name="Ng V."/>
            <person name="Clum A."/>
            <person name="Ohm R."/>
            <person name="Martin F."/>
            <person name="Silar P."/>
            <person name="Natvig D."/>
            <person name="Lalanne C."/>
            <person name="Gautier V."/>
            <person name="Ament-Velasquez S.L."/>
            <person name="Kruys A."/>
            <person name="Hutchinson M.I."/>
            <person name="Powell A.J."/>
            <person name="Barry K."/>
            <person name="Miller A.N."/>
            <person name="Grigoriev I.V."/>
            <person name="Debuchy R."/>
            <person name="Gladieux P."/>
            <person name="Thoren M.H."/>
            <person name="Johannesson H."/>
        </authorList>
    </citation>
    <scope>NUCLEOTIDE SEQUENCE</scope>
    <source>
        <strain evidence="4">CBS 892.96</strain>
    </source>
</reference>
<evidence type="ECO:0000256" key="1">
    <source>
        <dbReference type="ARBA" id="ARBA00022737"/>
    </source>
</evidence>
<organism evidence="4 5">
    <name type="scientific">Triangularia setosa</name>
    <dbReference type="NCBI Taxonomy" id="2587417"/>
    <lineage>
        <taxon>Eukaryota</taxon>
        <taxon>Fungi</taxon>
        <taxon>Dikarya</taxon>
        <taxon>Ascomycota</taxon>
        <taxon>Pezizomycotina</taxon>
        <taxon>Sordariomycetes</taxon>
        <taxon>Sordariomycetidae</taxon>
        <taxon>Sordariales</taxon>
        <taxon>Podosporaceae</taxon>
        <taxon>Triangularia</taxon>
    </lineage>
</organism>
<dbReference type="PROSITE" id="PS50088">
    <property type="entry name" value="ANK_REPEAT"/>
    <property type="match status" value="2"/>
</dbReference>
<evidence type="ECO:0000256" key="3">
    <source>
        <dbReference type="PROSITE-ProRule" id="PRU00023"/>
    </source>
</evidence>
<reference evidence="4" key="1">
    <citation type="journal article" date="2023" name="Mol. Phylogenet. Evol.">
        <title>Genome-scale phylogeny and comparative genomics of the fungal order Sordariales.</title>
        <authorList>
            <person name="Hensen N."/>
            <person name="Bonometti L."/>
            <person name="Westerberg I."/>
            <person name="Brannstrom I.O."/>
            <person name="Guillou S."/>
            <person name="Cros-Aarteil S."/>
            <person name="Calhoun S."/>
            <person name="Haridas S."/>
            <person name="Kuo A."/>
            <person name="Mondo S."/>
            <person name="Pangilinan J."/>
            <person name="Riley R."/>
            <person name="LaButti K."/>
            <person name="Andreopoulos B."/>
            <person name="Lipzen A."/>
            <person name="Chen C."/>
            <person name="Yan M."/>
            <person name="Daum C."/>
            <person name="Ng V."/>
            <person name="Clum A."/>
            <person name="Steindorff A."/>
            <person name="Ohm R.A."/>
            <person name="Martin F."/>
            <person name="Silar P."/>
            <person name="Natvig D.O."/>
            <person name="Lalanne C."/>
            <person name="Gautier V."/>
            <person name="Ament-Velasquez S.L."/>
            <person name="Kruys A."/>
            <person name="Hutchinson M.I."/>
            <person name="Powell A.J."/>
            <person name="Barry K."/>
            <person name="Miller A.N."/>
            <person name="Grigoriev I.V."/>
            <person name="Debuchy R."/>
            <person name="Gladieux P."/>
            <person name="Hiltunen Thoren M."/>
            <person name="Johannesson H."/>
        </authorList>
    </citation>
    <scope>NUCLEOTIDE SEQUENCE</scope>
    <source>
        <strain evidence="4">CBS 892.96</strain>
    </source>
</reference>
<dbReference type="SUPFAM" id="SSF48403">
    <property type="entry name" value="Ankyrin repeat"/>
    <property type="match status" value="1"/>
</dbReference>
<dbReference type="Proteomes" id="UP001302321">
    <property type="component" value="Unassembled WGS sequence"/>
</dbReference>
<keyword evidence="2 3" id="KW-0040">ANK repeat</keyword>
<dbReference type="SMART" id="SM00248">
    <property type="entry name" value="ANK"/>
    <property type="match status" value="2"/>
</dbReference>
<dbReference type="AlphaFoldDB" id="A0AAN6VVS4"/>
<dbReference type="InterPro" id="IPR002110">
    <property type="entry name" value="Ankyrin_rpt"/>
</dbReference>
<protein>
    <recommendedName>
        <fullName evidence="6">Ankyrin</fullName>
    </recommendedName>
</protein>